<evidence type="ECO:0000256" key="1">
    <source>
        <dbReference type="SAM" id="MobiDB-lite"/>
    </source>
</evidence>
<comment type="caution">
    <text evidence="2">The sequence shown here is derived from an EMBL/GenBank/DDBJ whole genome shotgun (WGS) entry which is preliminary data.</text>
</comment>
<sequence>DDAGNLWLVGRAKNTLWTLSPTGVWTRKAQSIQLDGPRGLTLRTSDGATVFTSWNSGSIFRLLPGLNQQPVAFSQGSSNKLKNPWGIAQEASGSYLVAAFGRNEVVRVFESGAVAPIASVAQAAGVALDPEGNAYVSSWSDGTLYRLASASITVPVPVMTGLAKPAGVAVMPDGTVAVACYGSDSIARMAASGAVLPSLLPRGTHLGVIAVASDDQGRLFVGAFDSHTIARIDPSGAVTDLALAPRNVWGLAANASNDIAIGIINDLWPYSARPRDTRVYIAPFSAGSYQPFEAVDGFGNPEAVAWSSARWAVAPATLPCCGSPPDRLPWHSTTGPTNRGSEGRP</sequence>
<dbReference type="PANTHER" id="PTHR40274:SF3">
    <property type="entry name" value="VIRGINIAMYCIN B LYASE"/>
    <property type="match status" value="1"/>
</dbReference>
<dbReference type="PANTHER" id="PTHR40274">
    <property type="entry name" value="VIRGINIAMYCIN B LYASE"/>
    <property type="match status" value="1"/>
</dbReference>
<reference evidence="2 3" key="1">
    <citation type="submission" date="2019-03" db="EMBL/GenBank/DDBJ databases">
        <title>Lake Tanganyika Metagenome-Assembled Genomes (MAGs).</title>
        <authorList>
            <person name="Tran P."/>
        </authorList>
    </citation>
    <scope>NUCLEOTIDE SEQUENCE [LARGE SCALE GENOMIC DNA]</scope>
    <source>
        <strain evidence="2">K_DeepCast_65m_m2_236</strain>
    </source>
</reference>
<feature type="compositionally biased region" description="Polar residues" evidence="1">
    <location>
        <begin position="331"/>
        <end position="345"/>
    </location>
</feature>
<dbReference type="SUPFAM" id="SSF101898">
    <property type="entry name" value="NHL repeat"/>
    <property type="match status" value="1"/>
</dbReference>
<dbReference type="AlphaFoldDB" id="A0A938BNX8"/>
<gene>
    <name evidence="2" type="ORF">FJZ00_10700</name>
</gene>
<protein>
    <recommendedName>
        <fullName evidence="4">SMP-30/Gluconolactonase/LRE-like region domain-containing protein</fullName>
    </recommendedName>
</protein>
<accession>A0A938BNX8</accession>
<dbReference type="InterPro" id="IPR051344">
    <property type="entry name" value="Vgb"/>
</dbReference>
<organism evidence="2 3">
    <name type="scientific">Candidatus Tanganyikabacteria bacterium</name>
    <dbReference type="NCBI Taxonomy" id="2961651"/>
    <lineage>
        <taxon>Bacteria</taxon>
        <taxon>Bacillati</taxon>
        <taxon>Candidatus Sericytochromatia</taxon>
        <taxon>Candidatus Tanganyikabacteria</taxon>
    </lineage>
</organism>
<dbReference type="EMBL" id="VGJX01000651">
    <property type="protein sequence ID" value="MBM3275614.1"/>
    <property type="molecule type" value="Genomic_DNA"/>
</dbReference>
<dbReference type="InterPro" id="IPR011042">
    <property type="entry name" value="6-blade_b-propeller_TolB-like"/>
</dbReference>
<evidence type="ECO:0000313" key="2">
    <source>
        <dbReference type="EMBL" id="MBM3275614.1"/>
    </source>
</evidence>
<evidence type="ECO:0000313" key="3">
    <source>
        <dbReference type="Proteomes" id="UP000703893"/>
    </source>
</evidence>
<dbReference type="Gene3D" id="2.120.10.30">
    <property type="entry name" value="TolB, C-terminal domain"/>
    <property type="match status" value="2"/>
</dbReference>
<proteinExistence type="predicted"/>
<name>A0A938BNX8_9BACT</name>
<feature type="non-terminal residue" evidence="2">
    <location>
        <position position="1"/>
    </location>
</feature>
<dbReference type="Proteomes" id="UP000703893">
    <property type="component" value="Unassembled WGS sequence"/>
</dbReference>
<evidence type="ECO:0008006" key="4">
    <source>
        <dbReference type="Google" id="ProtNLM"/>
    </source>
</evidence>
<feature type="region of interest" description="Disordered" evidence="1">
    <location>
        <begin position="324"/>
        <end position="345"/>
    </location>
</feature>